<protein>
    <submittedName>
        <fullName evidence="1">Uncharacterized protein</fullName>
    </submittedName>
</protein>
<dbReference type="OrthoDB" id="2381628at2"/>
<comment type="caution">
    <text evidence="1">The sequence shown here is derived from an EMBL/GenBank/DDBJ whole genome shotgun (WGS) entry which is preliminary data.</text>
</comment>
<dbReference type="Proteomes" id="UP000282311">
    <property type="component" value="Unassembled WGS sequence"/>
</dbReference>
<evidence type="ECO:0000313" key="2">
    <source>
        <dbReference type="Proteomes" id="UP000282311"/>
    </source>
</evidence>
<accession>A0A3B0CM00</accession>
<evidence type="ECO:0000313" key="1">
    <source>
        <dbReference type="EMBL" id="RKN86423.1"/>
    </source>
</evidence>
<keyword evidence="2" id="KW-1185">Reference proteome</keyword>
<name>A0A3B0CM00_9BACL</name>
<dbReference type="EMBL" id="RBAH01000001">
    <property type="protein sequence ID" value="RKN86423.1"/>
    <property type="molecule type" value="Genomic_DNA"/>
</dbReference>
<sequence>MNRDFIKLKPLAGELKVSHKKTNFGISVSTKEVVLHKPHVNYYMNFEDIVSITPFDTTELKQIRFVSRHVGGHEVVQAGDGMPYYNVYAKQVTVHNRSGLFQHGAMRFIIPIDPDLMRSIGTYGAWDVSLDM</sequence>
<dbReference type="AlphaFoldDB" id="A0A3B0CM00"/>
<proteinExistence type="predicted"/>
<organism evidence="1 2">
    <name type="scientific">Paenibacillus ginsengarvi</name>
    <dbReference type="NCBI Taxonomy" id="400777"/>
    <lineage>
        <taxon>Bacteria</taxon>
        <taxon>Bacillati</taxon>
        <taxon>Bacillota</taxon>
        <taxon>Bacilli</taxon>
        <taxon>Bacillales</taxon>
        <taxon>Paenibacillaceae</taxon>
        <taxon>Paenibacillus</taxon>
    </lineage>
</organism>
<gene>
    <name evidence="1" type="ORF">D7M11_00170</name>
</gene>
<reference evidence="1 2" key="1">
    <citation type="journal article" date="2007" name="Int. J. Syst. Evol. Microbiol.">
        <title>Paenibacillus ginsengarvi sp. nov., isolated from soil from ginseng cultivation.</title>
        <authorList>
            <person name="Yoon M.H."/>
            <person name="Ten L.N."/>
            <person name="Im W.T."/>
        </authorList>
    </citation>
    <scope>NUCLEOTIDE SEQUENCE [LARGE SCALE GENOMIC DNA]</scope>
    <source>
        <strain evidence="1 2">KCTC 13059</strain>
    </source>
</reference>